<comment type="caution">
    <text evidence="1">The sequence shown here is derived from an EMBL/GenBank/DDBJ whole genome shotgun (WGS) entry which is preliminary data.</text>
</comment>
<proteinExistence type="predicted"/>
<evidence type="ECO:0000313" key="2">
    <source>
        <dbReference type="Proteomes" id="UP001195914"/>
    </source>
</evidence>
<dbReference type="AlphaFoldDB" id="A0AAD9LEX9"/>
<organism evidence="1 2">
    <name type="scientific">Babesia divergens</name>
    <dbReference type="NCBI Taxonomy" id="32595"/>
    <lineage>
        <taxon>Eukaryota</taxon>
        <taxon>Sar</taxon>
        <taxon>Alveolata</taxon>
        <taxon>Apicomplexa</taxon>
        <taxon>Aconoidasida</taxon>
        <taxon>Piroplasmida</taxon>
        <taxon>Babesiidae</taxon>
        <taxon>Babesia</taxon>
    </lineage>
</organism>
<name>A0AAD9LEX9_BABDI</name>
<dbReference type="SUPFAM" id="SSF50729">
    <property type="entry name" value="PH domain-like"/>
    <property type="match status" value="1"/>
</dbReference>
<keyword evidence="2" id="KW-1185">Reference proteome</keyword>
<evidence type="ECO:0000313" key="1">
    <source>
        <dbReference type="EMBL" id="KAK1934073.1"/>
    </source>
</evidence>
<sequence>MSLKAIQKRRAANVLRSYAEGIHAELERLKAQPGDHADQELKLTTQLEANLARVAMLHKQAELLRHQAAVAREKLSSLNQAENKGDMLIRGGLIPHLILTAYTDCNILKIGPVFYSARTDSVDHKDKIPLMAKLTGNSLVLYHEKVPQITFYLVDVELPTRPIENAPSCFAFTYRGSEQVLCAGTEISCHTWMNALSEAWFCKNQGIKGTLVNMKGGDEKSDDKEKDNTILKHAVKENPNKVCPYRPCALTQYQGLVNMEVYVDDKNKVHMLVNGKEKPVTATSSLIDIQELMKEATEKK</sequence>
<reference evidence="1" key="1">
    <citation type="journal article" date="2014" name="Nucleic Acids Res.">
        <title>The evolutionary dynamics of variant antigen genes in Babesia reveal a history of genomic innovation underlying host-parasite interaction.</title>
        <authorList>
            <person name="Jackson A.P."/>
            <person name="Otto T.D."/>
            <person name="Darby A."/>
            <person name="Ramaprasad A."/>
            <person name="Xia D."/>
            <person name="Echaide I.E."/>
            <person name="Farber M."/>
            <person name="Gahlot S."/>
            <person name="Gamble J."/>
            <person name="Gupta D."/>
            <person name="Gupta Y."/>
            <person name="Jackson L."/>
            <person name="Malandrin L."/>
            <person name="Malas T.B."/>
            <person name="Moussa E."/>
            <person name="Nair M."/>
            <person name="Reid A.J."/>
            <person name="Sanders M."/>
            <person name="Sharma J."/>
            <person name="Tracey A."/>
            <person name="Quail M.A."/>
            <person name="Weir W."/>
            <person name="Wastling J.M."/>
            <person name="Hall N."/>
            <person name="Willadsen P."/>
            <person name="Lingelbach K."/>
            <person name="Shiels B."/>
            <person name="Tait A."/>
            <person name="Berriman M."/>
            <person name="Allred D.R."/>
            <person name="Pain A."/>
        </authorList>
    </citation>
    <scope>NUCLEOTIDE SEQUENCE</scope>
    <source>
        <strain evidence="1">1802A</strain>
    </source>
</reference>
<evidence type="ECO:0008006" key="3">
    <source>
        <dbReference type="Google" id="ProtNLM"/>
    </source>
</evidence>
<dbReference type="Proteomes" id="UP001195914">
    <property type="component" value="Unassembled WGS sequence"/>
</dbReference>
<gene>
    <name evidence="1" type="ORF">X943_003271</name>
</gene>
<dbReference type="EMBL" id="JAHBMH010000067">
    <property type="protein sequence ID" value="KAK1934073.1"/>
    <property type="molecule type" value="Genomic_DNA"/>
</dbReference>
<reference evidence="1" key="2">
    <citation type="submission" date="2021-05" db="EMBL/GenBank/DDBJ databases">
        <authorList>
            <person name="Pain A."/>
        </authorList>
    </citation>
    <scope>NUCLEOTIDE SEQUENCE</scope>
    <source>
        <strain evidence="1">1802A</strain>
    </source>
</reference>
<accession>A0AAD9LEX9</accession>
<protein>
    <recommendedName>
        <fullName evidence="3">PH domain-containing protein</fullName>
    </recommendedName>
</protein>